<keyword evidence="1" id="KW-0812">Transmembrane</keyword>
<dbReference type="EMBL" id="JAAAWP010000004">
    <property type="protein sequence ID" value="NDW21610.1"/>
    <property type="molecule type" value="Genomic_DNA"/>
</dbReference>
<accession>A0A6L9MV01</accession>
<keyword evidence="1" id="KW-1133">Transmembrane helix</keyword>
<organism evidence="3 4">
    <name type="scientific">Alteromonas hispanica</name>
    <dbReference type="NCBI Taxonomy" id="315421"/>
    <lineage>
        <taxon>Bacteria</taxon>
        <taxon>Pseudomonadati</taxon>
        <taxon>Pseudomonadota</taxon>
        <taxon>Gammaproteobacteria</taxon>
        <taxon>Alteromonadales</taxon>
        <taxon>Alteromonadaceae</taxon>
        <taxon>Alteromonas/Salinimonas group</taxon>
        <taxon>Alteromonas</taxon>
    </lineage>
</organism>
<name>A0A6L9MV01_9ALTE</name>
<keyword evidence="4" id="KW-1185">Reference proteome</keyword>
<evidence type="ECO:0000259" key="2">
    <source>
        <dbReference type="Pfam" id="PF04473"/>
    </source>
</evidence>
<evidence type="ECO:0000313" key="3">
    <source>
        <dbReference type="EMBL" id="NDW21610.1"/>
    </source>
</evidence>
<proteinExistence type="predicted"/>
<gene>
    <name evidence="3" type="ORF">GTW09_08785</name>
</gene>
<protein>
    <recommendedName>
        <fullName evidence="2">Transglutaminase-like domain-containing protein</fullName>
    </recommendedName>
</protein>
<keyword evidence="1" id="KW-0472">Membrane</keyword>
<sequence length="273" mass="30898">MTIAKFIFFFIGTLLLSVNLYGLTQSLKPEGLTPDVLRFGINDVSISHDDLKSRIKKKADETDEQFSRRITYDLAAGIAHLKWQNYDPDKYHQRVPVWENYILYIVGIITPIPEFERYHFTNPQKSIERGIGICGDASMTLSGLLDENKIENKIVTIPGHVMVEAYIDNKTLLLDADFGVVLDNGIDYYTNATDELIGGFQSQLGRTGDGEGIVAKGVKGGTFQHWDGTAHFVTKKYYFEKAAYLLKWLLPFILLAVSFILHINKKTVAQRQD</sequence>
<evidence type="ECO:0000256" key="1">
    <source>
        <dbReference type="SAM" id="Phobius"/>
    </source>
</evidence>
<evidence type="ECO:0000313" key="4">
    <source>
        <dbReference type="Proteomes" id="UP000478837"/>
    </source>
</evidence>
<dbReference type="InterPro" id="IPR007562">
    <property type="entry name" value="Transglutaminase-like_domain"/>
</dbReference>
<dbReference type="RefSeq" id="WP_163111572.1">
    <property type="nucleotide sequence ID" value="NZ_JAAAWP010000004.1"/>
</dbReference>
<reference evidence="3 4" key="1">
    <citation type="submission" date="2020-01" db="EMBL/GenBank/DDBJ databases">
        <title>Genomes of bacteria type strains.</title>
        <authorList>
            <person name="Chen J."/>
            <person name="Zhu S."/>
            <person name="Yang J."/>
        </authorList>
    </citation>
    <scope>NUCLEOTIDE SEQUENCE [LARGE SCALE GENOMIC DNA]</scope>
    <source>
        <strain evidence="3 4">LMG 22958</strain>
    </source>
</reference>
<dbReference type="Pfam" id="PF04473">
    <property type="entry name" value="DUF553"/>
    <property type="match status" value="1"/>
</dbReference>
<comment type="caution">
    <text evidence="3">The sequence shown here is derived from an EMBL/GenBank/DDBJ whole genome shotgun (WGS) entry which is preliminary data.</text>
</comment>
<feature type="domain" description="Transglutaminase-like" evidence="2">
    <location>
        <begin position="106"/>
        <end position="180"/>
    </location>
</feature>
<feature type="transmembrane region" description="Helical" evidence="1">
    <location>
        <begin position="244"/>
        <end position="263"/>
    </location>
</feature>
<dbReference type="AlphaFoldDB" id="A0A6L9MV01"/>
<dbReference type="Proteomes" id="UP000478837">
    <property type="component" value="Unassembled WGS sequence"/>
</dbReference>